<keyword evidence="5 7" id="KW-0411">Iron-sulfur</keyword>
<dbReference type="NCBIfam" id="TIGR00612">
    <property type="entry name" value="ispG_gcpE"/>
    <property type="match status" value="1"/>
</dbReference>
<dbReference type="HAMAP" id="MF_00159">
    <property type="entry name" value="IspG"/>
    <property type="match status" value="1"/>
</dbReference>
<sequence length="380" mass="39974">MSVNLGMPAAPAPVLTPRRKSRKIKVGSVYVGGDAPISVQSMCTTKTTDINATLQQIAELTATGCDIVRVAVPSQDDAEALPIIAMKSKIPVIADIHFQPKYVFAAIDAGCAAVRVNPGNIRQFDDKVAEIAKAASEAGVSLRIGVNAGSLDKRLLAKYGAPTPEALVESALWEASLFEDVGFYDFKISVKHNDPVVMVRAYELLAEKCDYPLHLGVTEAGPAFQGTIKSSVAFGALLSEGIGDTIRVSLSAPPAEEVKVGLKILESLNLRPRKLDIVSCPSCGRAQVDVYTLAEQVTKGLEGMQAPLRVAVMGCVVNGPGEAREADLGVASGNGKGQIFVKGEVIKTVPEAEIVETLLVEARRLAAEMGEVGAPEVSVS</sequence>
<dbReference type="InterPro" id="IPR045854">
    <property type="entry name" value="NO2/SO3_Rdtase_4Fe4S_sf"/>
</dbReference>
<organism evidence="10 11">
    <name type="scientific">Tessaracoccus lacteus</name>
    <dbReference type="NCBI Taxonomy" id="3041766"/>
    <lineage>
        <taxon>Bacteria</taxon>
        <taxon>Bacillati</taxon>
        <taxon>Actinomycetota</taxon>
        <taxon>Actinomycetes</taxon>
        <taxon>Propionibacteriales</taxon>
        <taxon>Propionibacteriaceae</taxon>
        <taxon>Tessaracoccus</taxon>
    </lineage>
</organism>
<accession>A0ABY8Q0B6</accession>
<evidence type="ECO:0000259" key="9">
    <source>
        <dbReference type="Pfam" id="PF26540"/>
    </source>
</evidence>
<dbReference type="Proteomes" id="UP001244136">
    <property type="component" value="Chromosome"/>
</dbReference>
<keyword evidence="1 7" id="KW-0004">4Fe-4S</keyword>
<feature type="binding site" evidence="7">
    <location>
        <position position="283"/>
    </location>
    <ligand>
        <name>[4Fe-4S] cluster</name>
        <dbReference type="ChEBI" id="CHEBI:49883"/>
    </ligand>
</feature>
<keyword evidence="2 7" id="KW-0479">Metal-binding</keyword>
<feature type="domain" description="IspG C-terminal" evidence="9">
    <location>
        <begin position="277"/>
        <end position="361"/>
    </location>
</feature>
<dbReference type="RefSeq" id="WP_281145804.1">
    <property type="nucleotide sequence ID" value="NZ_CP123967.1"/>
</dbReference>
<feature type="domain" description="IspG TIM-barrel" evidence="8">
    <location>
        <begin position="22"/>
        <end position="261"/>
    </location>
</feature>
<evidence type="ECO:0000256" key="4">
    <source>
        <dbReference type="ARBA" id="ARBA00023004"/>
    </source>
</evidence>
<comment type="cofactor">
    <cofactor evidence="7">
        <name>[4Fe-4S] cluster</name>
        <dbReference type="ChEBI" id="CHEBI:49883"/>
    </cofactor>
    <text evidence="7">Binds 1 [4Fe-4S] cluster.</text>
</comment>
<dbReference type="InterPro" id="IPR058578">
    <property type="entry name" value="IspG_TIM"/>
</dbReference>
<evidence type="ECO:0000256" key="6">
    <source>
        <dbReference type="ARBA" id="ARBA00023229"/>
    </source>
</evidence>
<dbReference type="EC" id="1.17.7.3" evidence="7"/>
<evidence type="ECO:0000256" key="7">
    <source>
        <dbReference type="HAMAP-Rule" id="MF_00159"/>
    </source>
</evidence>
<dbReference type="SUPFAM" id="SSF51717">
    <property type="entry name" value="Dihydropteroate synthetase-like"/>
    <property type="match status" value="1"/>
</dbReference>
<comment type="catalytic activity">
    <reaction evidence="7">
        <text>(2E)-4-hydroxy-3-methylbut-2-enyl diphosphate + oxidized [flavodoxin] + H2O + 2 H(+) = 2-C-methyl-D-erythritol 2,4-cyclic diphosphate + reduced [flavodoxin]</text>
        <dbReference type="Rhea" id="RHEA:43604"/>
        <dbReference type="Rhea" id="RHEA-COMP:10622"/>
        <dbReference type="Rhea" id="RHEA-COMP:10623"/>
        <dbReference type="ChEBI" id="CHEBI:15377"/>
        <dbReference type="ChEBI" id="CHEBI:15378"/>
        <dbReference type="ChEBI" id="CHEBI:57618"/>
        <dbReference type="ChEBI" id="CHEBI:58210"/>
        <dbReference type="ChEBI" id="CHEBI:58483"/>
        <dbReference type="ChEBI" id="CHEBI:128753"/>
        <dbReference type="EC" id="1.17.7.3"/>
    </reaction>
</comment>
<evidence type="ECO:0000256" key="3">
    <source>
        <dbReference type="ARBA" id="ARBA00023002"/>
    </source>
</evidence>
<keyword evidence="10" id="KW-0645">Protease</keyword>
<reference evidence="10 11" key="1">
    <citation type="journal article" date="2008" name="Int. J. Syst. Evol. Microbiol.">
        <title>Tessaracoccus flavescens sp. nov., isolated from marine sediment.</title>
        <authorList>
            <person name="Lee D.W."/>
            <person name="Lee S.D."/>
        </authorList>
    </citation>
    <scope>NUCLEOTIDE SEQUENCE [LARGE SCALE GENOMIC DNA]</scope>
    <source>
        <strain evidence="10 11">T21</strain>
    </source>
</reference>
<dbReference type="PANTHER" id="PTHR30454">
    <property type="entry name" value="4-HYDROXY-3-METHYLBUT-2-EN-1-YL DIPHOSPHATE SYNTHASE"/>
    <property type="match status" value="1"/>
</dbReference>
<dbReference type="PIRSF" id="PIRSF004640">
    <property type="entry name" value="IspG"/>
    <property type="match status" value="1"/>
</dbReference>
<dbReference type="Gene3D" id="3.30.413.10">
    <property type="entry name" value="Sulfite Reductase Hemoprotein, domain 1"/>
    <property type="match status" value="1"/>
</dbReference>
<evidence type="ECO:0000313" key="10">
    <source>
        <dbReference type="EMBL" id="WGT48154.1"/>
    </source>
</evidence>
<keyword evidence="10" id="KW-0378">Hydrolase</keyword>
<evidence type="ECO:0000256" key="2">
    <source>
        <dbReference type="ARBA" id="ARBA00022723"/>
    </source>
</evidence>
<evidence type="ECO:0000259" key="8">
    <source>
        <dbReference type="Pfam" id="PF04551"/>
    </source>
</evidence>
<dbReference type="InterPro" id="IPR016425">
    <property type="entry name" value="IspG_bac"/>
</dbReference>
<comment type="function">
    <text evidence="7">Converts 2C-methyl-D-erythritol 2,4-cyclodiphosphate (ME-2,4cPP) into 1-hydroxy-2-methyl-2-(E)-butenyl 4-diphosphate.</text>
</comment>
<dbReference type="Pfam" id="PF26540">
    <property type="entry name" value="GcpE_C"/>
    <property type="match status" value="1"/>
</dbReference>
<dbReference type="GO" id="GO:0008233">
    <property type="term" value="F:peptidase activity"/>
    <property type="evidence" value="ECO:0007669"/>
    <property type="project" value="UniProtKB-KW"/>
</dbReference>
<keyword evidence="6 7" id="KW-0414">Isoprene biosynthesis</keyword>
<feature type="binding site" evidence="7">
    <location>
        <position position="322"/>
    </location>
    <ligand>
        <name>[4Fe-4S] cluster</name>
        <dbReference type="ChEBI" id="CHEBI:49883"/>
    </ligand>
</feature>
<dbReference type="GO" id="GO:0006508">
    <property type="term" value="P:proteolysis"/>
    <property type="evidence" value="ECO:0007669"/>
    <property type="project" value="UniProtKB-KW"/>
</dbReference>
<dbReference type="SUPFAM" id="SSF56014">
    <property type="entry name" value="Nitrite and sulphite reductase 4Fe-4S domain-like"/>
    <property type="match status" value="1"/>
</dbReference>
<dbReference type="NCBIfam" id="NF001540">
    <property type="entry name" value="PRK00366.1"/>
    <property type="match status" value="1"/>
</dbReference>
<keyword evidence="4 7" id="KW-0408">Iron</keyword>
<evidence type="ECO:0000256" key="5">
    <source>
        <dbReference type="ARBA" id="ARBA00023014"/>
    </source>
</evidence>
<proteinExistence type="inferred from homology"/>
<protein>
    <recommendedName>
        <fullName evidence="7">4-hydroxy-3-methylbut-2-en-1-yl diphosphate synthase (flavodoxin)</fullName>
        <ecNumber evidence="7">1.17.7.3</ecNumber>
    </recommendedName>
    <alternativeName>
        <fullName evidence="7">1-hydroxy-2-methyl-2-(E)-butenyl 4-diphosphate synthase</fullName>
    </alternativeName>
</protein>
<feature type="binding site" evidence="7">
    <location>
        <position position="280"/>
    </location>
    <ligand>
        <name>[4Fe-4S] cluster</name>
        <dbReference type="ChEBI" id="CHEBI:49883"/>
    </ligand>
</feature>
<name>A0ABY8Q0B6_9ACTN</name>
<keyword evidence="11" id="KW-1185">Reference proteome</keyword>
<gene>
    <name evidence="7 10" type="primary">ispG</name>
    <name evidence="10" type="synonym">gcpE</name>
    <name evidence="10" type="ORF">QH948_05200</name>
</gene>
<dbReference type="Pfam" id="PF04551">
    <property type="entry name" value="GcpE"/>
    <property type="match status" value="1"/>
</dbReference>
<feature type="binding site" evidence="7">
    <location>
        <position position="315"/>
    </location>
    <ligand>
        <name>[4Fe-4S] cluster</name>
        <dbReference type="ChEBI" id="CHEBI:49883"/>
    </ligand>
</feature>
<dbReference type="InterPro" id="IPR004588">
    <property type="entry name" value="IspG_bac-typ"/>
</dbReference>
<dbReference type="Gene3D" id="3.20.20.20">
    <property type="entry name" value="Dihydropteroate synthase-like"/>
    <property type="match status" value="1"/>
</dbReference>
<evidence type="ECO:0000256" key="1">
    <source>
        <dbReference type="ARBA" id="ARBA00022485"/>
    </source>
</evidence>
<comment type="similarity">
    <text evidence="7">Belongs to the IspG family.</text>
</comment>
<keyword evidence="3 7" id="KW-0560">Oxidoreductase</keyword>
<evidence type="ECO:0000313" key="11">
    <source>
        <dbReference type="Proteomes" id="UP001244136"/>
    </source>
</evidence>
<dbReference type="EMBL" id="CP123967">
    <property type="protein sequence ID" value="WGT48154.1"/>
    <property type="molecule type" value="Genomic_DNA"/>
</dbReference>
<dbReference type="PANTHER" id="PTHR30454:SF0">
    <property type="entry name" value="4-HYDROXY-3-METHYLBUT-2-EN-1-YL DIPHOSPHATE SYNTHASE (FERREDOXIN), CHLOROPLASTIC"/>
    <property type="match status" value="1"/>
</dbReference>
<dbReference type="GO" id="GO:0046429">
    <property type="term" value="F:4-hydroxy-3-methylbut-2-en-1-yl diphosphate synthase activity (ferredoxin)"/>
    <property type="evidence" value="ECO:0007669"/>
    <property type="project" value="UniProtKB-EC"/>
</dbReference>
<comment type="pathway">
    <text evidence="7">Isoprenoid biosynthesis; isopentenyl diphosphate biosynthesis via DXP pathway; isopentenyl diphosphate from 1-deoxy-D-xylulose 5-phosphate: step 5/6.</text>
</comment>
<dbReference type="InterPro" id="IPR058579">
    <property type="entry name" value="IspG_C"/>
</dbReference>
<dbReference type="InterPro" id="IPR011005">
    <property type="entry name" value="Dihydropteroate_synth-like_sf"/>
</dbReference>